<dbReference type="EMBL" id="JBHTCP010000015">
    <property type="protein sequence ID" value="MFC7371895.1"/>
    <property type="molecule type" value="Genomic_DNA"/>
</dbReference>
<evidence type="ECO:0000259" key="1">
    <source>
        <dbReference type="Pfam" id="PF07883"/>
    </source>
</evidence>
<dbReference type="Gene3D" id="2.60.120.10">
    <property type="entry name" value="Jelly Rolls"/>
    <property type="match status" value="1"/>
</dbReference>
<protein>
    <submittedName>
        <fullName evidence="2">Cupin domain-containing protein</fullName>
    </submittedName>
</protein>
<sequence length="114" mass="12361">MNIYRFDSASGKRISKFDSNFIMSRIAKTGVNAHIGCMHLDAGGIVGYHEAVIPQLLVVVGGEGVVRTENEEKTVKAGDAVFWQKGEGHETRTDSGLTAIVIESEDLSPLMPEK</sequence>
<name>A0ABW2NRC9_9BACL</name>
<evidence type="ECO:0000313" key="3">
    <source>
        <dbReference type="Proteomes" id="UP001596549"/>
    </source>
</evidence>
<proteinExistence type="predicted"/>
<gene>
    <name evidence="2" type="ORF">ACFQPF_09410</name>
</gene>
<dbReference type="InterPro" id="IPR013096">
    <property type="entry name" value="Cupin_2"/>
</dbReference>
<dbReference type="InterPro" id="IPR011051">
    <property type="entry name" value="RmlC_Cupin_sf"/>
</dbReference>
<keyword evidence="3" id="KW-1185">Reference proteome</keyword>
<dbReference type="InterPro" id="IPR014710">
    <property type="entry name" value="RmlC-like_jellyroll"/>
</dbReference>
<reference evidence="3" key="1">
    <citation type="journal article" date="2019" name="Int. J. Syst. Evol. Microbiol.">
        <title>The Global Catalogue of Microorganisms (GCM) 10K type strain sequencing project: providing services to taxonomists for standard genome sequencing and annotation.</title>
        <authorList>
            <consortium name="The Broad Institute Genomics Platform"/>
            <consortium name="The Broad Institute Genome Sequencing Center for Infectious Disease"/>
            <person name="Wu L."/>
            <person name="Ma J."/>
        </authorList>
    </citation>
    <scope>NUCLEOTIDE SEQUENCE [LARGE SCALE GENOMIC DNA]</scope>
    <source>
        <strain evidence="3">NBRC 106396</strain>
    </source>
</reference>
<dbReference type="Proteomes" id="UP001596549">
    <property type="component" value="Unassembled WGS sequence"/>
</dbReference>
<dbReference type="SUPFAM" id="SSF51182">
    <property type="entry name" value="RmlC-like cupins"/>
    <property type="match status" value="1"/>
</dbReference>
<organism evidence="2 3">
    <name type="scientific">Fictibacillus iocasae</name>
    <dbReference type="NCBI Taxonomy" id="2715437"/>
    <lineage>
        <taxon>Bacteria</taxon>
        <taxon>Bacillati</taxon>
        <taxon>Bacillota</taxon>
        <taxon>Bacilli</taxon>
        <taxon>Bacillales</taxon>
        <taxon>Fictibacillaceae</taxon>
        <taxon>Fictibacillus</taxon>
    </lineage>
</organism>
<dbReference type="RefSeq" id="WP_379748932.1">
    <property type="nucleotide sequence ID" value="NZ_JBHTCP010000015.1"/>
</dbReference>
<comment type="caution">
    <text evidence="2">The sequence shown here is derived from an EMBL/GenBank/DDBJ whole genome shotgun (WGS) entry which is preliminary data.</text>
</comment>
<evidence type="ECO:0000313" key="2">
    <source>
        <dbReference type="EMBL" id="MFC7371895.1"/>
    </source>
</evidence>
<dbReference type="Pfam" id="PF07883">
    <property type="entry name" value="Cupin_2"/>
    <property type="match status" value="1"/>
</dbReference>
<feature type="domain" description="Cupin type-2" evidence="1">
    <location>
        <begin position="38"/>
        <end position="99"/>
    </location>
</feature>
<accession>A0ABW2NRC9</accession>